<evidence type="ECO:0000313" key="2">
    <source>
        <dbReference type="EMBL" id="MBB5233223.1"/>
    </source>
</evidence>
<sequence length="112" mass="12283">MPTSRTLTLRWMPGTTDRVRFERGGRTFTVLLKDVQRVDAHSFNSLYLKGVVTLPVSLSHLAHLMGTLRQHVTPKAEGTPQDAWVREGGCAADEPLDEESADLTGAAPTRPS</sequence>
<comment type="caution">
    <text evidence="2">The sequence shown here is derived from an EMBL/GenBank/DDBJ whole genome shotgun (WGS) entry which is preliminary data.</text>
</comment>
<dbReference type="RefSeq" id="WP_246363108.1">
    <property type="nucleotide sequence ID" value="NZ_JACHFN010000002.1"/>
</dbReference>
<accession>A0A7W8LNY8</accession>
<organism evidence="2 3">
    <name type="scientific">Deinococcus budaensis</name>
    <dbReference type="NCBI Taxonomy" id="1665626"/>
    <lineage>
        <taxon>Bacteria</taxon>
        <taxon>Thermotogati</taxon>
        <taxon>Deinococcota</taxon>
        <taxon>Deinococci</taxon>
        <taxon>Deinococcales</taxon>
        <taxon>Deinococcaceae</taxon>
        <taxon>Deinococcus</taxon>
    </lineage>
</organism>
<dbReference type="EMBL" id="JACHFN010000002">
    <property type="protein sequence ID" value="MBB5233223.1"/>
    <property type="molecule type" value="Genomic_DNA"/>
</dbReference>
<dbReference type="Proteomes" id="UP000525389">
    <property type="component" value="Unassembled WGS sequence"/>
</dbReference>
<dbReference type="AlphaFoldDB" id="A0A7W8LNY8"/>
<keyword evidence="3" id="KW-1185">Reference proteome</keyword>
<gene>
    <name evidence="2" type="ORF">HNQ09_000640</name>
</gene>
<proteinExistence type="predicted"/>
<evidence type="ECO:0000313" key="3">
    <source>
        <dbReference type="Proteomes" id="UP000525389"/>
    </source>
</evidence>
<reference evidence="2 3" key="1">
    <citation type="submission" date="2020-08" db="EMBL/GenBank/DDBJ databases">
        <title>Genomic Encyclopedia of Type Strains, Phase IV (KMG-IV): sequencing the most valuable type-strain genomes for metagenomic binning, comparative biology and taxonomic classification.</title>
        <authorList>
            <person name="Goeker M."/>
        </authorList>
    </citation>
    <scope>NUCLEOTIDE SEQUENCE [LARGE SCALE GENOMIC DNA]</scope>
    <source>
        <strain evidence="2 3">DSM 101791</strain>
    </source>
</reference>
<evidence type="ECO:0000256" key="1">
    <source>
        <dbReference type="SAM" id="MobiDB-lite"/>
    </source>
</evidence>
<feature type="region of interest" description="Disordered" evidence="1">
    <location>
        <begin position="88"/>
        <end position="112"/>
    </location>
</feature>
<protein>
    <submittedName>
        <fullName evidence="2">Uncharacterized protein</fullName>
    </submittedName>
</protein>
<name>A0A7W8LNY8_9DEIO</name>